<dbReference type="AlphaFoldDB" id="A0A1D4MVN7"/>
<protein>
    <submittedName>
        <fullName evidence="3">Transcriptional regulator</fullName>
    </submittedName>
</protein>
<evidence type="ECO:0000313" key="4">
    <source>
        <dbReference type="Proteomes" id="UP000095412"/>
    </source>
</evidence>
<dbReference type="SUPFAM" id="SSF50475">
    <property type="entry name" value="FMN-binding split barrel"/>
    <property type="match status" value="1"/>
</dbReference>
<name>A0A1D4MVN7_9STAP</name>
<dbReference type="PANTHER" id="PTHR35802:SF1">
    <property type="entry name" value="PROTEASE SYNTHASE AND SPORULATION PROTEIN PAI 2"/>
    <property type="match status" value="1"/>
</dbReference>
<proteinExistence type="predicted"/>
<dbReference type="RefSeq" id="WP_069995746.1">
    <property type="nucleotide sequence ID" value="NZ_FMPG01000010.1"/>
</dbReference>
<dbReference type="EMBL" id="FMPG01000010">
    <property type="protein sequence ID" value="SCT24442.1"/>
    <property type="molecule type" value="Genomic_DNA"/>
</dbReference>
<gene>
    <name evidence="3" type="primary">paiB</name>
    <name evidence="3" type="ORF">SAMEA2297795_02077</name>
    <name evidence="2" type="ORF">SAMEA2297796_01598</name>
</gene>
<dbReference type="InterPro" id="IPR007396">
    <property type="entry name" value="TR_PAI2-type"/>
</dbReference>
<evidence type="ECO:0000313" key="2">
    <source>
        <dbReference type="EMBL" id="SCT02470.1"/>
    </source>
</evidence>
<organism evidence="3 5">
    <name type="scientific">Staphylococcus caeli</name>
    <dbReference type="NCBI Taxonomy" id="2201815"/>
    <lineage>
        <taxon>Bacteria</taxon>
        <taxon>Bacillati</taxon>
        <taxon>Bacillota</taxon>
        <taxon>Bacilli</taxon>
        <taxon>Bacillales</taxon>
        <taxon>Staphylococcaceae</taxon>
        <taxon>Staphylococcus</taxon>
    </lineage>
</organism>
<keyword evidence="4" id="KW-1185">Reference proteome</keyword>
<dbReference type="Gene3D" id="2.30.110.10">
    <property type="entry name" value="Electron Transport, Fmn-binding Protein, Chain A"/>
    <property type="match status" value="1"/>
</dbReference>
<evidence type="ECO:0000313" key="3">
    <source>
        <dbReference type="EMBL" id="SCT24442.1"/>
    </source>
</evidence>
<evidence type="ECO:0000313" key="5">
    <source>
        <dbReference type="Proteomes" id="UP000095768"/>
    </source>
</evidence>
<dbReference type="PIRSF" id="PIRSF010372">
    <property type="entry name" value="PaiB"/>
    <property type="match status" value="1"/>
</dbReference>
<dbReference type="EMBL" id="FMPI01000010">
    <property type="protein sequence ID" value="SCT02470.1"/>
    <property type="molecule type" value="Genomic_DNA"/>
</dbReference>
<sequence>MYIPKYYEMKDYEEIKRFIKAHTFATVVTNDGDKPIATHVPVNIYETENQLYVSGHLAKGNKQWQTLEDNKAVLVIFQGPHSYISSTWYENEDVPTWDYQSVHVYGNGKLLSKEALERDLAILLDKYESHREKGVTWDNLSDNTKQQVKGIVGFEIEVNEIQAAYKLSQNKSENDFSNIVKHLSESDSENERQVAKAIEKQRRPE</sequence>
<dbReference type="Proteomes" id="UP000095768">
    <property type="component" value="Unassembled WGS sequence"/>
</dbReference>
<accession>A0A1D4MVN7</accession>
<reference evidence="2 4" key="1">
    <citation type="submission" date="2016-09" db="EMBL/GenBank/DDBJ databases">
        <authorList>
            <consortium name="Pathogen Informatics"/>
            <person name="Sun Q."/>
            <person name="Inoue M."/>
        </authorList>
    </citation>
    <scope>NUCLEOTIDE SEQUENCE [LARGE SCALE GENOMIC DNA]</scope>
    <source>
        <strain evidence="2 4">82C</strain>
    </source>
</reference>
<evidence type="ECO:0000256" key="1">
    <source>
        <dbReference type="SAM" id="MobiDB-lite"/>
    </source>
</evidence>
<dbReference type="Proteomes" id="UP000095412">
    <property type="component" value="Unassembled WGS sequence"/>
</dbReference>
<dbReference type="PANTHER" id="PTHR35802">
    <property type="entry name" value="PROTEASE SYNTHASE AND SPORULATION PROTEIN PAI 2"/>
    <property type="match status" value="1"/>
</dbReference>
<feature type="region of interest" description="Disordered" evidence="1">
    <location>
        <begin position="184"/>
        <end position="205"/>
    </location>
</feature>
<reference evidence="3 5" key="2">
    <citation type="submission" date="2016-09" db="EMBL/GenBank/DDBJ databases">
        <authorList>
            <consortium name="Pathogen Informatics"/>
        </authorList>
    </citation>
    <scope>NUCLEOTIDE SEQUENCE [LARGE SCALE GENOMIC DNA]</scope>
    <source>
        <strain evidence="3 5">82B</strain>
    </source>
</reference>
<dbReference type="InterPro" id="IPR012349">
    <property type="entry name" value="Split_barrel_FMN-bd"/>
</dbReference>
<dbReference type="OrthoDB" id="9794948at2"/>
<dbReference type="Pfam" id="PF04299">
    <property type="entry name" value="FMN_bind_2"/>
    <property type="match status" value="1"/>
</dbReference>